<sequence length="128" mass="14260">MLRRSVPALLLAFAAFASAGVAADMKKPVDVKITLGEYTVESSLTSFEKGVPYHFIIENAGQREHEWMIIPRSERDTKKALIEVEEDDLKPGATAVRDFTFKEAGEFEFACHVGRHYSKGMVLAITVK</sequence>
<evidence type="ECO:0000256" key="1">
    <source>
        <dbReference type="ARBA" id="ARBA00022723"/>
    </source>
</evidence>
<keyword evidence="5" id="KW-1185">Reference proteome</keyword>
<keyword evidence="2" id="KW-0732">Signal</keyword>
<feature type="signal peptide" evidence="2">
    <location>
        <begin position="1"/>
        <end position="19"/>
    </location>
</feature>
<feature type="domain" description="EfeO-type cupredoxin-like" evidence="3">
    <location>
        <begin position="10"/>
        <end position="123"/>
    </location>
</feature>
<dbReference type="Proteomes" id="UP000017396">
    <property type="component" value="Chromosome"/>
</dbReference>
<protein>
    <submittedName>
        <fullName evidence="4">Inactive ferrous ion transporter periplasmic protein EfeO</fullName>
    </submittedName>
</protein>
<evidence type="ECO:0000259" key="3">
    <source>
        <dbReference type="Pfam" id="PF13473"/>
    </source>
</evidence>
<reference evidence="4 5" key="1">
    <citation type="journal article" date="2013" name="PLoS ONE">
        <title>Cultivation and Complete Genome Sequencing of Gloeobacter kilaueensis sp. nov., from a Lava Cave in Kilauea Caldera, Hawai'i.</title>
        <authorList>
            <person name="Saw J.H."/>
            <person name="Schatz M."/>
            <person name="Brown M.V."/>
            <person name="Kunkel D.D."/>
            <person name="Foster J.S."/>
            <person name="Shick H."/>
            <person name="Christensen S."/>
            <person name="Hou S."/>
            <person name="Wan X."/>
            <person name="Donachie S.P."/>
        </authorList>
    </citation>
    <scope>NUCLEOTIDE SEQUENCE [LARGE SCALE GENOMIC DNA]</scope>
    <source>
        <strain evidence="5">JS</strain>
    </source>
</reference>
<dbReference type="STRING" id="1183438.GKIL_3237"/>
<dbReference type="HOGENOM" id="CLU_1767189_0_0_3"/>
<dbReference type="AlphaFoldDB" id="U5QKU1"/>
<keyword evidence="1" id="KW-0479">Metal-binding</keyword>
<dbReference type="EMBL" id="CP003587">
    <property type="protein sequence ID" value="AGY59483.1"/>
    <property type="molecule type" value="Genomic_DNA"/>
</dbReference>
<dbReference type="GO" id="GO:0046872">
    <property type="term" value="F:metal ion binding"/>
    <property type="evidence" value="ECO:0007669"/>
    <property type="project" value="UniProtKB-KW"/>
</dbReference>
<name>U5QKU1_GLOK1</name>
<evidence type="ECO:0000256" key="2">
    <source>
        <dbReference type="SAM" id="SignalP"/>
    </source>
</evidence>
<accession>U5QKU1</accession>
<dbReference type="SUPFAM" id="SSF49503">
    <property type="entry name" value="Cupredoxins"/>
    <property type="match status" value="1"/>
</dbReference>
<dbReference type="InterPro" id="IPR008972">
    <property type="entry name" value="Cupredoxin"/>
</dbReference>
<dbReference type="Pfam" id="PF13473">
    <property type="entry name" value="Cupredoxin_1"/>
    <property type="match status" value="1"/>
</dbReference>
<evidence type="ECO:0000313" key="4">
    <source>
        <dbReference type="EMBL" id="AGY59483.1"/>
    </source>
</evidence>
<evidence type="ECO:0000313" key="5">
    <source>
        <dbReference type="Proteomes" id="UP000017396"/>
    </source>
</evidence>
<dbReference type="PROSITE" id="PS00079">
    <property type="entry name" value="MULTICOPPER_OXIDASE1"/>
    <property type="match status" value="1"/>
</dbReference>
<dbReference type="OrthoDB" id="9816061at2"/>
<feature type="chain" id="PRO_5004664151" evidence="2">
    <location>
        <begin position="20"/>
        <end position="128"/>
    </location>
</feature>
<dbReference type="KEGG" id="glj:GKIL_3237"/>
<dbReference type="RefSeq" id="WP_023174761.1">
    <property type="nucleotide sequence ID" value="NC_022600.1"/>
</dbReference>
<dbReference type="InterPro" id="IPR033138">
    <property type="entry name" value="Cu_oxidase_CS"/>
</dbReference>
<organism evidence="4 5">
    <name type="scientific">Gloeobacter kilaueensis (strain ATCC BAA-2537 / CCAP 1431/1 / ULC 316 / JS1)</name>
    <dbReference type="NCBI Taxonomy" id="1183438"/>
    <lineage>
        <taxon>Bacteria</taxon>
        <taxon>Bacillati</taxon>
        <taxon>Cyanobacteriota</taxon>
        <taxon>Cyanophyceae</taxon>
        <taxon>Gloeobacterales</taxon>
        <taxon>Gloeobacteraceae</taxon>
        <taxon>Gloeobacter</taxon>
    </lineage>
</organism>
<dbReference type="Gene3D" id="2.60.40.420">
    <property type="entry name" value="Cupredoxins - blue copper proteins"/>
    <property type="match status" value="1"/>
</dbReference>
<dbReference type="InterPro" id="IPR028096">
    <property type="entry name" value="EfeO_Cupredoxin"/>
</dbReference>
<proteinExistence type="predicted"/>
<gene>
    <name evidence="4" type="ORF">GKIL_3237</name>
</gene>